<keyword evidence="1" id="KW-0479">Metal-binding</keyword>
<dbReference type="SUPFAM" id="SSF57889">
    <property type="entry name" value="Cysteine-rich domain"/>
    <property type="match status" value="1"/>
</dbReference>
<dbReference type="Gene3D" id="3.30.60.20">
    <property type="match status" value="1"/>
</dbReference>
<keyword evidence="5" id="KW-1185">Reference proteome</keyword>
<dbReference type="InterPro" id="IPR046349">
    <property type="entry name" value="C1-like_sf"/>
</dbReference>
<dbReference type="GO" id="GO:0046872">
    <property type="term" value="F:metal ion binding"/>
    <property type="evidence" value="ECO:0007669"/>
    <property type="project" value="UniProtKB-KW"/>
</dbReference>
<dbReference type="Proteomes" id="UP000193920">
    <property type="component" value="Unassembled WGS sequence"/>
</dbReference>
<dbReference type="PROSITE" id="PS50081">
    <property type="entry name" value="ZF_DAG_PE_2"/>
    <property type="match status" value="1"/>
</dbReference>
<evidence type="ECO:0000259" key="3">
    <source>
        <dbReference type="PROSITE" id="PS50081"/>
    </source>
</evidence>
<evidence type="ECO:0000256" key="2">
    <source>
        <dbReference type="ARBA" id="ARBA00022833"/>
    </source>
</evidence>
<evidence type="ECO:0000256" key="1">
    <source>
        <dbReference type="ARBA" id="ARBA00022723"/>
    </source>
</evidence>
<dbReference type="SMART" id="SM00109">
    <property type="entry name" value="C1"/>
    <property type="match status" value="1"/>
</dbReference>
<proteinExistence type="predicted"/>
<evidence type="ECO:0000313" key="5">
    <source>
        <dbReference type="Proteomes" id="UP000193920"/>
    </source>
</evidence>
<dbReference type="STRING" id="1754190.A0A1Y2AHU4"/>
<accession>A0A1Y2AHU4</accession>
<dbReference type="Pfam" id="PF00130">
    <property type="entry name" value="C1_1"/>
    <property type="match status" value="1"/>
</dbReference>
<organism evidence="4 5">
    <name type="scientific">Neocallimastix californiae</name>
    <dbReference type="NCBI Taxonomy" id="1754190"/>
    <lineage>
        <taxon>Eukaryota</taxon>
        <taxon>Fungi</taxon>
        <taxon>Fungi incertae sedis</taxon>
        <taxon>Chytridiomycota</taxon>
        <taxon>Chytridiomycota incertae sedis</taxon>
        <taxon>Neocallimastigomycetes</taxon>
        <taxon>Neocallimastigales</taxon>
        <taxon>Neocallimastigaceae</taxon>
        <taxon>Neocallimastix</taxon>
    </lineage>
</organism>
<reference evidence="4 5" key="1">
    <citation type="submission" date="2016-08" db="EMBL/GenBank/DDBJ databases">
        <title>A Parts List for Fungal Cellulosomes Revealed by Comparative Genomics.</title>
        <authorList>
            <consortium name="DOE Joint Genome Institute"/>
            <person name="Haitjema C.H."/>
            <person name="Gilmore S.P."/>
            <person name="Henske J.K."/>
            <person name="Solomon K.V."/>
            <person name="De Groot R."/>
            <person name="Kuo A."/>
            <person name="Mondo S.J."/>
            <person name="Salamov A.A."/>
            <person name="Labutti K."/>
            <person name="Zhao Z."/>
            <person name="Chiniquy J."/>
            <person name="Barry K."/>
            <person name="Brewer H.M."/>
            <person name="Purvine S.O."/>
            <person name="Wright A.T."/>
            <person name="Boxma B."/>
            <person name="Van Alen T."/>
            <person name="Hackstein J.H."/>
            <person name="Baker S.E."/>
            <person name="Grigoriev I.V."/>
            <person name="O'Malley M.A."/>
        </authorList>
    </citation>
    <scope>NUCLEOTIDE SEQUENCE [LARGE SCALE GENOMIC DNA]</scope>
    <source>
        <strain evidence="4 5">G1</strain>
    </source>
</reference>
<dbReference type="InterPro" id="IPR002219">
    <property type="entry name" value="PKC_DAG/PE"/>
</dbReference>
<comment type="caution">
    <text evidence="4">The sequence shown here is derived from an EMBL/GenBank/DDBJ whole genome shotgun (WGS) entry which is preliminary data.</text>
</comment>
<feature type="domain" description="Phorbol-ester/DAG-type" evidence="3">
    <location>
        <begin position="58"/>
        <end position="105"/>
    </location>
</feature>
<protein>
    <recommendedName>
        <fullName evidence="3">Phorbol-ester/DAG-type domain-containing protein</fullName>
    </recommendedName>
</protein>
<evidence type="ECO:0000313" key="4">
    <source>
        <dbReference type="EMBL" id="ORY22159.1"/>
    </source>
</evidence>
<gene>
    <name evidence="4" type="ORF">LY90DRAFT_134260</name>
</gene>
<dbReference type="OrthoDB" id="8783038at2759"/>
<sequence>MYQTYLATPSFGDPDEALQKLIDVKKELSLLQLEELKCEIQINAIKEAIGHYEALIVPYMFKNKKIINKTVCSFCCETLWGKILICKECGYLCHPKCELNVPPNCSKVKLPKNKRGSSNSVRSVPAVSCDRISLPISHTISAFPTSNSCVMFIRNRFSTSKLLRICSQ</sequence>
<keyword evidence="2" id="KW-0862">Zinc</keyword>
<name>A0A1Y2AHU4_9FUNG</name>
<dbReference type="EMBL" id="MCOG01000252">
    <property type="protein sequence ID" value="ORY22159.1"/>
    <property type="molecule type" value="Genomic_DNA"/>
</dbReference>
<dbReference type="AlphaFoldDB" id="A0A1Y2AHU4"/>